<accession>A0A6G1PUG7</accession>
<proteinExistence type="predicted"/>
<name>A0A6G1PUG7_CHAAH</name>
<dbReference type="EMBL" id="CM015720">
    <property type="protein sequence ID" value="KAF3693636.1"/>
    <property type="molecule type" value="Genomic_DNA"/>
</dbReference>
<evidence type="ECO:0000313" key="1">
    <source>
        <dbReference type="EMBL" id="KAF3693636.1"/>
    </source>
</evidence>
<reference evidence="1 2" key="1">
    <citation type="submission" date="2019-02" db="EMBL/GenBank/DDBJ databases">
        <title>Opniocepnalus argus genome.</title>
        <authorList>
            <person name="Zhou C."/>
            <person name="Xiao S."/>
        </authorList>
    </citation>
    <scope>NUCLEOTIDE SEQUENCE [LARGE SCALE GENOMIC DNA]</scope>
    <source>
        <strain evidence="1">OARG1902GOOAL</strain>
        <tissue evidence="1">Muscle</tissue>
    </source>
</reference>
<evidence type="ECO:0000313" key="2">
    <source>
        <dbReference type="Proteomes" id="UP000503349"/>
    </source>
</evidence>
<reference evidence="2" key="2">
    <citation type="submission" date="2019-02" db="EMBL/GenBank/DDBJ databases">
        <title>Opniocepnalus argus Var Kimnra genome.</title>
        <authorList>
            <person name="Zhou C."/>
            <person name="Xiao S."/>
        </authorList>
    </citation>
    <scope>NUCLEOTIDE SEQUENCE [LARGE SCALE GENOMIC DNA]</scope>
</reference>
<dbReference type="AlphaFoldDB" id="A0A6G1PUG7"/>
<protein>
    <submittedName>
        <fullName evidence="1">Uncharacterized protein</fullName>
    </submittedName>
</protein>
<sequence length="52" mass="6203">MAPSSRITHTPFHKDKIISNNFFEPYDEFTVLDWRPQSPDLKPTEPLWDEVE</sequence>
<keyword evidence="2" id="KW-1185">Reference proteome</keyword>
<dbReference type="Proteomes" id="UP000503349">
    <property type="component" value="Chromosome 9"/>
</dbReference>
<gene>
    <name evidence="1" type="ORF">EXN66_Car009312</name>
</gene>
<organism evidence="1 2">
    <name type="scientific">Channa argus</name>
    <name type="common">Northern snakehead</name>
    <name type="synonym">Ophicephalus argus</name>
    <dbReference type="NCBI Taxonomy" id="215402"/>
    <lineage>
        <taxon>Eukaryota</taxon>
        <taxon>Metazoa</taxon>
        <taxon>Chordata</taxon>
        <taxon>Craniata</taxon>
        <taxon>Vertebrata</taxon>
        <taxon>Euteleostomi</taxon>
        <taxon>Actinopterygii</taxon>
        <taxon>Neopterygii</taxon>
        <taxon>Teleostei</taxon>
        <taxon>Neoteleostei</taxon>
        <taxon>Acanthomorphata</taxon>
        <taxon>Anabantaria</taxon>
        <taxon>Anabantiformes</taxon>
        <taxon>Channoidei</taxon>
        <taxon>Channidae</taxon>
        <taxon>Channa</taxon>
    </lineage>
</organism>